<dbReference type="HOGENOM" id="CLU_2275775_0_0_11"/>
<evidence type="ECO:0000313" key="3">
    <source>
        <dbReference type="Proteomes" id="UP000015423"/>
    </source>
</evidence>
<keyword evidence="2" id="KW-0614">Plasmid</keyword>
<dbReference type="Proteomes" id="UP000015423">
    <property type="component" value="Plasmid pSCO2"/>
</dbReference>
<feature type="region of interest" description="Disordered" evidence="1">
    <location>
        <begin position="44"/>
        <end position="102"/>
    </location>
</feature>
<evidence type="ECO:0000313" key="2">
    <source>
        <dbReference type="EMBL" id="AGS73936.1"/>
    </source>
</evidence>
<dbReference type="EMBL" id="CP006261">
    <property type="protein sequence ID" value="AGS73936.1"/>
    <property type="molecule type" value="Genomic_DNA"/>
</dbReference>
<protein>
    <submittedName>
        <fullName evidence="2">Uncharacterized protein</fullName>
    </submittedName>
</protein>
<dbReference type="KEGG" id="sci:B446_35888"/>
<accession>S5V8R3</accession>
<name>S5V8R3_STRC3</name>
<feature type="compositionally biased region" description="Low complexity" evidence="1">
    <location>
        <begin position="83"/>
        <end position="93"/>
    </location>
</feature>
<dbReference type="RefSeq" id="WP_020943837.1">
    <property type="nucleotide sequence ID" value="NC_021986.1"/>
</dbReference>
<sequence length="102" mass="10394">MPAIGMGLLWGGYTLLFWGFCKIKGYDIGLGEIVIPGKWDGHWPPPLVKDDAPSPMGGPGHNGVAPGDHPGDAPWSYTDPNTSGASAKGKGSSSSGGGVFNA</sequence>
<proteinExistence type="predicted"/>
<reference evidence="2 3" key="1">
    <citation type="submission" date="2012-10" db="EMBL/GenBank/DDBJ databases">
        <title>The complete genome sequence of Streptomyces collinus Tu 365.</title>
        <authorList>
            <person name="Ruckert C."/>
            <person name="Szczepanowski R."/>
            <person name="Goesmann A."/>
            <person name="Pross E.K."/>
            <person name="Musiol E.M."/>
            <person name="Blin K."/>
            <person name="Wohlleben W."/>
            <person name="Puhler A."/>
            <person name="Weber T."/>
            <person name="Kalinowski J."/>
        </authorList>
    </citation>
    <scope>NUCLEOTIDE SEQUENCE [LARGE SCALE GENOMIC DNA]</scope>
    <source>
        <strain evidence="3">DSM 40733 / Tue 365</strain>
        <plasmid evidence="2 3">pSCO2</plasmid>
    </source>
</reference>
<evidence type="ECO:0000256" key="1">
    <source>
        <dbReference type="SAM" id="MobiDB-lite"/>
    </source>
</evidence>
<keyword evidence="3" id="KW-1185">Reference proteome</keyword>
<dbReference type="PATRIC" id="fig|1214242.5.peg.7316"/>
<dbReference type="AlphaFoldDB" id="S5V8R3"/>
<gene>
    <name evidence="2" type="ORF">B446_35888</name>
</gene>
<geneLocation type="plasmid" evidence="2 3">
    <name>pSCO2</name>
</geneLocation>
<organism evidence="2 3">
    <name type="scientific">Streptomyces collinus (strain DSM 40733 / Tue 365)</name>
    <dbReference type="NCBI Taxonomy" id="1214242"/>
    <lineage>
        <taxon>Bacteria</taxon>
        <taxon>Bacillati</taxon>
        <taxon>Actinomycetota</taxon>
        <taxon>Actinomycetes</taxon>
        <taxon>Kitasatosporales</taxon>
        <taxon>Streptomycetaceae</taxon>
        <taxon>Streptomyces</taxon>
    </lineage>
</organism>